<evidence type="ECO:0000256" key="2">
    <source>
        <dbReference type="SAM" id="Phobius"/>
    </source>
</evidence>
<feature type="transmembrane region" description="Helical" evidence="2">
    <location>
        <begin position="200"/>
        <end position="220"/>
    </location>
</feature>
<dbReference type="Pfam" id="PF07690">
    <property type="entry name" value="MFS_1"/>
    <property type="match status" value="1"/>
</dbReference>
<dbReference type="InterPro" id="IPR011701">
    <property type="entry name" value="MFS"/>
</dbReference>
<evidence type="ECO:0008006" key="5">
    <source>
        <dbReference type="Google" id="ProtNLM"/>
    </source>
</evidence>
<feature type="transmembrane region" description="Helical" evidence="2">
    <location>
        <begin position="7"/>
        <end position="24"/>
    </location>
</feature>
<protein>
    <recommendedName>
        <fullName evidence="5">MFS transporter</fullName>
    </recommendedName>
</protein>
<proteinExistence type="predicted"/>
<keyword evidence="2" id="KW-1133">Transmembrane helix</keyword>
<name>A0A418IHB6_9STAP</name>
<feature type="transmembrane region" description="Helical" evidence="2">
    <location>
        <begin position="342"/>
        <end position="359"/>
    </location>
</feature>
<feature type="transmembrane region" description="Helical" evidence="2">
    <location>
        <begin position="257"/>
        <end position="275"/>
    </location>
</feature>
<keyword evidence="2" id="KW-0472">Membrane</keyword>
<feature type="transmembrane region" description="Helical" evidence="2">
    <location>
        <begin position="316"/>
        <end position="336"/>
    </location>
</feature>
<feature type="transmembrane region" description="Helical" evidence="2">
    <location>
        <begin position="232"/>
        <end position="250"/>
    </location>
</feature>
<accession>A0A418IHB6</accession>
<feature type="transmembrane region" description="Helical" evidence="2">
    <location>
        <begin position="36"/>
        <end position="56"/>
    </location>
</feature>
<feature type="transmembrane region" description="Helical" evidence="2">
    <location>
        <begin position="93"/>
        <end position="112"/>
    </location>
</feature>
<dbReference type="GO" id="GO:0022857">
    <property type="term" value="F:transmembrane transporter activity"/>
    <property type="evidence" value="ECO:0007669"/>
    <property type="project" value="InterPro"/>
</dbReference>
<evidence type="ECO:0000313" key="4">
    <source>
        <dbReference type="Proteomes" id="UP000286317"/>
    </source>
</evidence>
<dbReference type="AlphaFoldDB" id="A0A418IHB6"/>
<dbReference type="SUPFAM" id="SSF103473">
    <property type="entry name" value="MFS general substrate transporter"/>
    <property type="match status" value="1"/>
</dbReference>
<evidence type="ECO:0000313" key="3">
    <source>
        <dbReference type="EMBL" id="RIN01967.1"/>
    </source>
</evidence>
<dbReference type="RefSeq" id="WP_119605153.1">
    <property type="nucleotide sequence ID" value="NZ_JAWVBI010000001.1"/>
</dbReference>
<feature type="transmembrane region" description="Helical" evidence="2">
    <location>
        <begin position="156"/>
        <end position="173"/>
    </location>
</feature>
<organism evidence="3 4">
    <name type="scientific">Staphylococcus shinii</name>
    <dbReference type="NCBI Taxonomy" id="2912228"/>
    <lineage>
        <taxon>Bacteria</taxon>
        <taxon>Bacillati</taxon>
        <taxon>Bacillota</taxon>
        <taxon>Bacilli</taxon>
        <taxon>Bacillales</taxon>
        <taxon>Staphylococcaceae</taxon>
        <taxon>Staphylococcus</taxon>
    </lineage>
</organism>
<dbReference type="OrthoDB" id="6998765at2"/>
<feature type="transmembrane region" description="Helical" evidence="2">
    <location>
        <begin position="281"/>
        <end position="300"/>
    </location>
</feature>
<comment type="caution">
    <text evidence="3">The sequence shown here is derived from an EMBL/GenBank/DDBJ whole genome shotgun (WGS) entry which is preliminary data.</text>
</comment>
<dbReference type="Proteomes" id="UP000286317">
    <property type="component" value="Unassembled WGS sequence"/>
</dbReference>
<feature type="transmembrane region" description="Helical" evidence="2">
    <location>
        <begin position="133"/>
        <end position="150"/>
    </location>
</feature>
<gene>
    <name evidence="3" type="ORF">BU112_04060</name>
</gene>
<dbReference type="InterPro" id="IPR036259">
    <property type="entry name" value="MFS_trans_sf"/>
</dbReference>
<sequence length="373" mass="43035">MTNYLTITALYRFICGGLILIINWELANPESTSELAIATILSFVPAIFTPLLIKLFFKNYSGAGLTKLSFLILFYIVIVITVCYQNALQLIILNFTLWIVFFLLETSLEFWFSQLVEKKSERFVNQYSSLSMTINQVALMIGPLFVSVIIKFIALRWIFLMYALIYLLLYFAIRKQNKDNHLLSKDEEVHTKESVKFTHYFISMLMWPILGTINFMLPTFTTFKRGEVHEVALLDCALGLGMALIGMILSKFLSHNWLHLFFIVSISITVLWYWAEDALVIKLILMLLFGFTFGGARIIFRKIIVTAYSSHTVKHIYSLGNALGLPVLALCIYLSILNLDFVWLPSFILLIILMLLLKIEHHERTTTNEKLFD</sequence>
<reference evidence="3 4" key="1">
    <citation type="journal article" date="2016" name="Front. Microbiol.">
        <title>Comprehensive Phylogenetic Analysis of Bovine Non-aureus Staphylococci Species Based on Whole-Genome Sequencing.</title>
        <authorList>
            <person name="Naushad S."/>
            <person name="Barkema H.W."/>
            <person name="Luby C."/>
            <person name="Condas L.A."/>
            <person name="Nobrega D.B."/>
            <person name="Carson D.A."/>
            <person name="De Buck J."/>
        </authorList>
    </citation>
    <scope>NUCLEOTIDE SEQUENCE [LARGE SCALE GENOMIC DNA]</scope>
    <source>
        <strain evidence="3 4">SNUC 4554</strain>
    </source>
</reference>
<feature type="transmembrane region" description="Helical" evidence="2">
    <location>
        <begin position="68"/>
        <end position="87"/>
    </location>
</feature>
<evidence type="ECO:0000256" key="1">
    <source>
        <dbReference type="ARBA" id="ARBA00004651"/>
    </source>
</evidence>
<dbReference type="EMBL" id="QXUF01000018">
    <property type="protein sequence ID" value="RIN01967.1"/>
    <property type="molecule type" value="Genomic_DNA"/>
</dbReference>
<keyword evidence="4" id="KW-1185">Reference proteome</keyword>
<comment type="subcellular location">
    <subcellularLocation>
        <location evidence="1">Cell membrane</location>
        <topology evidence="1">Multi-pass membrane protein</topology>
    </subcellularLocation>
</comment>
<dbReference type="Gene3D" id="1.20.1250.20">
    <property type="entry name" value="MFS general substrate transporter like domains"/>
    <property type="match status" value="1"/>
</dbReference>
<keyword evidence="2" id="KW-0812">Transmembrane</keyword>
<dbReference type="GO" id="GO:0005886">
    <property type="term" value="C:plasma membrane"/>
    <property type="evidence" value="ECO:0007669"/>
    <property type="project" value="UniProtKB-SubCell"/>
</dbReference>